<evidence type="ECO:0000313" key="1">
    <source>
        <dbReference type="EMBL" id="QEW35507.1"/>
    </source>
</evidence>
<gene>
    <name evidence="1" type="ORF">VIC01_00993</name>
</gene>
<dbReference type="EMBL" id="CP043529">
    <property type="protein sequence ID" value="QEW35507.1"/>
    <property type="molecule type" value="Genomic_DNA"/>
</dbReference>
<sequence length="48" mass="5661">MYTYDLHTKTPDSRKQIRKNTNFEMKNSKPFLALFSSVCTNVNKMCID</sequence>
<reference evidence="1 2" key="1">
    <citation type="submission" date="2019-09" db="EMBL/GenBank/DDBJ databases">
        <title>Commensal-derived Metabolites Govern Vibrio cholerae Pathogenesis in Host.</title>
        <authorList>
            <person name="Yoon S.S."/>
            <person name="Yoon M.Y."/>
        </authorList>
    </citation>
    <scope>NUCLEOTIDE SEQUENCE [LARGE SCALE GENOMIC DNA]</scope>
    <source>
        <strain evidence="1 2">VIC01</strain>
    </source>
</reference>
<accession>A0A5P3AP82</accession>
<organism evidence="1 2">
    <name type="scientific">Phocaeicola vulgatus</name>
    <name type="common">Bacteroides vulgatus</name>
    <dbReference type="NCBI Taxonomy" id="821"/>
    <lineage>
        <taxon>Bacteria</taxon>
        <taxon>Pseudomonadati</taxon>
        <taxon>Bacteroidota</taxon>
        <taxon>Bacteroidia</taxon>
        <taxon>Bacteroidales</taxon>
        <taxon>Bacteroidaceae</taxon>
        <taxon>Phocaeicola</taxon>
    </lineage>
</organism>
<dbReference type="Proteomes" id="UP000326091">
    <property type="component" value="Chromosome"/>
</dbReference>
<evidence type="ECO:0000313" key="2">
    <source>
        <dbReference type="Proteomes" id="UP000326091"/>
    </source>
</evidence>
<dbReference type="AlphaFoldDB" id="A0A5P3AP82"/>
<name>A0A5P3AP82_PHOVU</name>
<proteinExistence type="predicted"/>
<protein>
    <submittedName>
        <fullName evidence="1">Uncharacterized protein</fullName>
    </submittedName>
</protein>